<evidence type="ECO:0000256" key="6">
    <source>
        <dbReference type="PROSITE-ProRule" id="PRU00552"/>
    </source>
</evidence>
<dbReference type="GO" id="GO:0003724">
    <property type="term" value="F:RNA helicase activity"/>
    <property type="evidence" value="ECO:0007669"/>
    <property type="project" value="InterPro"/>
</dbReference>
<evidence type="ECO:0000259" key="10">
    <source>
        <dbReference type="PROSITE" id="PS51195"/>
    </source>
</evidence>
<evidence type="ECO:0000256" key="3">
    <source>
        <dbReference type="ARBA" id="ARBA00022806"/>
    </source>
</evidence>
<dbReference type="OrthoDB" id="9805696at2"/>
<keyword evidence="1 7" id="KW-0547">Nucleotide-binding</keyword>
<dbReference type="GO" id="GO:0016787">
    <property type="term" value="F:hydrolase activity"/>
    <property type="evidence" value="ECO:0007669"/>
    <property type="project" value="UniProtKB-KW"/>
</dbReference>
<dbReference type="InterPro" id="IPR014014">
    <property type="entry name" value="RNA_helicase_DEAD_Q_motif"/>
</dbReference>
<dbReference type="EMBL" id="LT629787">
    <property type="protein sequence ID" value="SDU38681.1"/>
    <property type="molecule type" value="Genomic_DNA"/>
</dbReference>
<keyword evidence="3 7" id="KW-0347">Helicase</keyword>
<dbReference type="RefSeq" id="WP_092389444.1">
    <property type="nucleotide sequence ID" value="NZ_LT629787.1"/>
</dbReference>
<dbReference type="Pfam" id="PF03880">
    <property type="entry name" value="DbpA"/>
    <property type="match status" value="1"/>
</dbReference>
<comment type="similarity">
    <text evidence="5 7">Belongs to the DEAD box helicase family.</text>
</comment>
<evidence type="ECO:0000256" key="4">
    <source>
        <dbReference type="ARBA" id="ARBA00022840"/>
    </source>
</evidence>
<dbReference type="Pfam" id="PF00271">
    <property type="entry name" value="Helicase_C"/>
    <property type="match status" value="1"/>
</dbReference>
<dbReference type="AlphaFoldDB" id="A0A1H2I3H8"/>
<feature type="domain" description="Helicase C-terminal" evidence="9">
    <location>
        <begin position="230"/>
        <end position="382"/>
    </location>
</feature>
<dbReference type="SMART" id="SM00487">
    <property type="entry name" value="DEXDc"/>
    <property type="match status" value="1"/>
</dbReference>
<dbReference type="PROSITE" id="PS51195">
    <property type="entry name" value="Q_MOTIF"/>
    <property type="match status" value="1"/>
</dbReference>
<dbReference type="InterPro" id="IPR011545">
    <property type="entry name" value="DEAD/DEAH_box_helicase_dom"/>
</dbReference>
<dbReference type="InterPro" id="IPR027417">
    <property type="entry name" value="P-loop_NTPase"/>
</dbReference>
<dbReference type="Gene3D" id="3.30.70.330">
    <property type="match status" value="1"/>
</dbReference>
<evidence type="ECO:0000259" key="9">
    <source>
        <dbReference type="PROSITE" id="PS51194"/>
    </source>
</evidence>
<dbReference type="InterPro" id="IPR012677">
    <property type="entry name" value="Nucleotide-bd_a/b_plait_sf"/>
</dbReference>
<feature type="domain" description="Helicase ATP-binding" evidence="8">
    <location>
        <begin position="35"/>
        <end position="206"/>
    </location>
</feature>
<dbReference type="InterPro" id="IPR005580">
    <property type="entry name" value="DbpA/CsdA_RNA-bd_dom"/>
</dbReference>
<reference evidence="12" key="1">
    <citation type="submission" date="2016-10" db="EMBL/GenBank/DDBJ databases">
        <authorList>
            <person name="Varghese N."/>
            <person name="Submissions S."/>
        </authorList>
    </citation>
    <scope>NUCLEOTIDE SEQUENCE [LARGE SCALE GENOMIC DNA]</scope>
    <source>
        <strain evidence="12">CECT 8338</strain>
    </source>
</reference>
<proteinExistence type="inferred from homology"/>
<protein>
    <submittedName>
        <fullName evidence="11">ATP-dependent RNA helicase DbpA</fullName>
    </submittedName>
</protein>
<dbReference type="GO" id="GO:0005829">
    <property type="term" value="C:cytosol"/>
    <property type="evidence" value="ECO:0007669"/>
    <property type="project" value="TreeGrafter"/>
</dbReference>
<dbReference type="PANTHER" id="PTHR47959">
    <property type="entry name" value="ATP-DEPENDENT RNA HELICASE RHLE-RELATED"/>
    <property type="match status" value="1"/>
</dbReference>
<dbReference type="InterPro" id="IPR044742">
    <property type="entry name" value="DEAD/DEAH_RhlB"/>
</dbReference>
<dbReference type="PANTHER" id="PTHR47959:SF1">
    <property type="entry name" value="ATP-DEPENDENT RNA HELICASE DBPA"/>
    <property type="match status" value="1"/>
</dbReference>
<dbReference type="SMART" id="SM00490">
    <property type="entry name" value="HELICc"/>
    <property type="match status" value="1"/>
</dbReference>
<sequence>MSDLDFSQLDLNPELLDNLQRLGYAQMTPIQQQSLPRVLAGKDLIAQADTGSGKTAAFALGVLQRLNPRFFGCQALILCPTRELATQVAESIRQLAKPLANVKVLTLCGGTPIGPQIGSLEHGAHIVVGTPGRIEDHLRKQTLQLDQLRTLVLDEADRMLDMGFYPSIVNIAQQTPDQRQTLLFSATFPDAIAELSAAFQRAPERIQVSSGNAQDQITQTFYRVAQASDKADVLLRVLAEHPAEAGMIFCQTKQGCAELANFMRQHRFAAVALHGDLDQKDRDQVWVRFSNASARWLIATDVAARGLDLPDLPLVINFDVPRDADTYVHRIGRTGRAGQSGRAVSLFTPKETQRVEEIGHFTEQTPDMRTLEQLAPTAAKPQAASMVTLELDAGRKSKLRPGDILGALTKDAGLPGTAVGKINLFDTCAYVAIQREHASAALKGLQGCKVKGRSVRARQV</sequence>
<evidence type="ECO:0000313" key="11">
    <source>
        <dbReference type="EMBL" id="SDU38681.1"/>
    </source>
</evidence>
<dbReference type="Pfam" id="PF00270">
    <property type="entry name" value="DEAD"/>
    <property type="match status" value="1"/>
</dbReference>
<gene>
    <name evidence="11" type="ORF">SAMN05216210_3527</name>
</gene>
<evidence type="ECO:0000256" key="5">
    <source>
        <dbReference type="ARBA" id="ARBA00038437"/>
    </source>
</evidence>
<dbReference type="Gene3D" id="3.40.50.300">
    <property type="entry name" value="P-loop containing nucleotide triphosphate hydrolases"/>
    <property type="match status" value="2"/>
</dbReference>
<name>A0A1H2I3H8_9GAMM</name>
<dbReference type="InterPro" id="IPR001650">
    <property type="entry name" value="Helicase_C-like"/>
</dbReference>
<dbReference type="InterPro" id="IPR050079">
    <property type="entry name" value="DEAD_box_RNA_helicase"/>
</dbReference>
<feature type="short sequence motif" description="Q motif" evidence="6">
    <location>
        <begin position="4"/>
        <end position="32"/>
    </location>
</feature>
<dbReference type="Proteomes" id="UP000243924">
    <property type="component" value="Chromosome I"/>
</dbReference>
<dbReference type="PROSITE" id="PS51194">
    <property type="entry name" value="HELICASE_CTER"/>
    <property type="match status" value="1"/>
</dbReference>
<feature type="domain" description="DEAD-box RNA helicase Q" evidence="10">
    <location>
        <begin position="4"/>
        <end position="32"/>
    </location>
</feature>
<keyword evidence="12" id="KW-1185">Reference proteome</keyword>
<evidence type="ECO:0000256" key="1">
    <source>
        <dbReference type="ARBA" id="ARBA00022741"/>
    </source>
</evidence>
<dbReference type="PROSITE" id="PS00039">
    <property type="entry name" value="DEAD_ATP_HELICASE"/>
    <property type="match status" value="1"/>
</dbReference>
<keyword evidence="2 7" id="KW-0378">Hydrolase</keyword>
<evidence type="ECO:0000313" key="12">
    <source>
        <dbReference type="Proteomes" id="UP000243924"/>
    </source>
</evidence>
<organism evidence="11 12">
    <name type="scientific">Halopseudomonas salegens</name>
    <dbReference type="NCBI Taxonomy" id="1434072"/>
    <lineage>
        <taxon>Bacteria</taxon>
        <taxon>Pseudomonadati</taxon>
        <taxon>Pseudomonadota</taxon>
        <taxon>Gammaproteobacteria</taxon>
        <taxon>Pseudomonadales</taxon>
        <taxon>Pseudomonadaceae</taxon>
        <taxon>Halopseudomonas</taxon>
    </lineage>
</organism>
<dbReference type="CDD" id="cd00268">
    <property type="entry name" value="DEADc"/>
    <property type="match status" value="1"/>
</dbReference>
<dbReference type="InterPro" id="IPR000629">
    <property type="entry name" value="RNA-helicase_DEAD-box_CS"/>
</dbReference>
<dbReference type="STRING" id="1434072.SAMN05216210_3527"/>
<dbReference type="PROSITE" id="PS51192">
    <property type="entry name" value="HELICASE_ATP_BIND_1"/>
    <property type="match status" value="1"/>
</dbReference>
<dbReference type="SUPFAM" id="SSF52540">
    <property type="entry name" value="P-loop containing nucleoside triphosphate hydrolases"/>
    <property type="match status" value="1"/>
</dbReference>
<evidence type="ECO:0000259" key="8">
    <source>
        <dbReference type="PROSITE" id="PS51192"/>
    </source>
</evidence>
<evidence type="ECO:0000256" key="7">
    <source>
        <dbReference type="RuleBase" id="RU000492"/>
    </source>
</evidence>
<dbReference type="GO" id="GO:0003676">
    <property type="term" value="F:nucleic acid binding"/>
    <property type="evidence" value="ECO:0007669"/>
    <property type="project" value="InterPro"/>
</dbReference>
<dbReference type="CDD" id="cd18787">
    <property type="entry name" value="SF2_C_DEAD"/>
    <property type="match status" value="1"/>
</dbReference>
<accession>A0A1H2I3H8</accession>
<dbReference type="InterPro" id="IPR014001">
    <property type="entry name" value="Helicase_ATP-bd"/>
</dbReference>
<dbReference type="GO" id="GO:0005524">
    <property type="term" value="F:ATP binding"/>
    <property type="evidence" value="ECO:0007669"/>
    <property type="project" value="UniProtKB-KW"/>
</dbReference>
<dbReference type="NCBIfam" id="NF008744">
    <property type="entry name" value="PRK11776.1"/>
    <property type="match status" value="1"/>
</dbReference>
<keyword evidence="4 7" id="KW-0067">ATP-binding</keyword>
<evidence type="ECO:0000256" key="2">
    <source>
        <dbReference type="ARBA" id="ARBA00022801"/>
    </source>
</evidence>